<evidence type="ECO:0000313" key="1">
    <source>
        <dbReference type="EMBL" id="ALN60101.1"/>
    </source>
</evidence>
<proteinExistence type="predicted"/>
<name>A0A0S2DNL8_LYSEN</name>
<dbReference type="EMBL" id="CP013140">
    <property type="protein sequence ID" value="ALN60101.1"/>
    <property type="molecule type" value="Genomic_DNA"/>
</dbReference>
<reference evidence="1 2" key="1">
    <citation type="submission" date="2015-11" db="EMBL/GenBank/DDBJ databases">
        <title>Genome sequences of Lysobacter enzymogenes strain C3 and Lysobacter antibioticus ATCC 29479.</title>
        <authorList>
            <person name="Kobayashi D.Y."/>
        </authorList>
    </citation>
    <scope>NUCLEOTIDE SEQUENCE [LARGE SCALE GENOMIC DNA]</scope>
    <source>
        <strain evidence="1 2">C3</strain>
    </source>
</reference>
<accession>A0A0S2DNL8</accession>
<gene>
    <name evidence="1" type="ORF">GLE_4760</name>
</gene>
<evidence type="ECO:0008006" key="3">
    <source>
        <dbReference type="Google" id="ProtNLM"/>
    </source>
</evidence>
<evidence type="ECO:0000313" key="2">
    <source>
        <dbReference type="Proteomes" id="UP000061569"/>
    </source>
</evidence>
<dbReference type="Proteomes" id="UP000061569">
    <property type="component" value="Chromosome"/>
</dbReference>
<dbReference type="KEGG" id="lez:GLE_4760"/>
<dbReference type="AlphaFoldDB" id="A0A0S2DNL8"/>
<protein>
    <recommendedName>
        <fullName evidence="3">START domain-containing protein</fullName>
    </recommendedName>
</protein>
<organism evidence="1 2">
    <name type="scientific">Lysobacter enzymogenes</name>
    <dbReference type="NCBI Taxonomy" id="69"/>
    <lineage>
        <taxon>Bacteria</taxon>
        <taxon>Pseudomonadati</taxon>
        <taxon>Pseudomonadota</taxon>
        <taxon>Gammaproteobacteria</taxon>
        <taxon>Lysobacterales</taxon>
        <taxon>Lysobacteraceae</taxon>
        <taxon>Lysobacter</taxon>
    </lineage>
</organism>
<sequence length="227" mass="24207">MLFCAAAACSPAAAAQPSPWRTLSNEDGIHLEARRVAGERFDELRVSTSLKVSPDAVADFLLGKYLDARNKNIRRRFIQRGPEVVVWADVLRTPVADRCYSMRFERQDLADGAVRVKFASLDEAGTGAASDCVALRSRGEWLMTPSAGGTRLVYASLTDIGGNTPVFMAKGPLTSAAVSSVRKVVAGASGWRCRGGWAIERVMTVEGGCASARSAPFSEAIRAAPVA</sequence>
<dbReference type="InterPro" id="IPR023393">
    <property type="entry name" value="START-like_dom_sf"/>
</dbReference>
<dbReference type="Gene3D" id="3.30.530.20">
    <property type="match status" value="1"/>
</dbReference>
<dbReference type="STRING" id="69.GLE_4760"/>
<dbReference type="PATRIC" id="fig|69.6.peg.4693"/>
<dbReference type="SUPFAM" id="SSF55961">
    <property type="entry name" value="Bet v1-like"/>
    <property type="match status" value="1"/>
</dbReference>